<evidence type="ECO:0000256" key="13">
    <source>
        <dbReference type="ARBA" id="ARBA00022840"/>
    </source>
</evidence>
<dbReference type="GO" id="GO:0004721">
    <property type="term" value="F:phosphoprotein phosphatase activity"/>
    <property type="evidence" value="ECO:0007669"/>
    <property type="project" value="UniProtKB-KW"/>
</dbReference>
<feature type="transmembrane region" description="Helical" evidence="23">
    <location>
        <begin position="147"/>
        <end position="166"/>
    </location>
</feature>
<dbReference type="EC" id="2.7.13.3" evidence="5"/>
<keyword evidence="27" id="KW-1185">Reference proteome</keyword>
<dbReference type="CDD" id="cd06225">
    <property type="entry name" value="HAMP"/>
    <property type="match status" value="1"/>
</dbReference>
<comment type="catalytic activity">
    <reaction evidence="1">
        <text>ATP + protein L-histidine = ADP + protein N-phospho-L-histidine.</text>
        <dbReference type="EC" id="2.7.13.3"/>
    </reaction>
</comment>
<sequence>MERPPGTPLRRRLLVTIAGITAVAVALLIVPLAVAVQLLYRAEAVATLERDAARVAAGAGNGTAPAARELSPHLVVGIYRTDGVRVAGAGPAVSHVAAAARDGRSHEAAEGRALAVTTPVPSRGGPGQVVRVALPAATVHARTVRTWLLMGAFALVIVGLAAGVAWNQSRRLARPLERLTRAAQALGDGDFTVRADPSGLREADAAGRALEVTARRLGSMLERERAFSADVSHQLRTPLTGLLLGLESALERPGADLRSAARTAVRRGERMRDIIDDLLLLARDAGPDRAPLDVPALLDELRARWEGLPLATVVHGPLPTVHVKTSALRQILDVLVDNAREHGGGRITVEASDIGGGLAFDVADEGPGVTDPEDEIFTRRSASGNGHGIGLALARSLAEAEGGRLVLRRPAPPIFTLLLPATRDLH</sequence>
<dbReference type="InterPro" id="IPR005467">
    <property type="entry name" value="His_kinase_dom"/>
</dbReference>
<feature type="domain" description="HAMP" evidence="25">
    <location>
        <begin position="170"/>
        <end position="222"/>
    </location>
</feature>
<keyword evidence="16 23" id="KW-1133">Transmembrane helix</keyword>
<name>A0A6I4W8Y9_9ACTN</name>
<dbReference type="InterPro" id="IPR004358">
    <property type="entry name" value="Sig_transdc_His_kin-like_C"/>
</dbReference>
<dbReference type="InterPro" id="IPR050980">
    <property type="entry name" value="2C_sensor_his_kinase"/>
</dbReference>
<dbReference type="AlphaFoldDB" id="A0A6I4W8Y9"/>
<evidence type="ECO:0000313" key="27">
    <source>
        <dbReference type="Proteomes" id="UP000431901"/>
    </source>
</evidence>
<evidence type="ECO:0000256" key="20">
    <source>
        <dbReference type="ARBA" id="ARBA00023211"/>
    </source>
</evidence>
<dbReference type="SMART" id="SM00304">
    <property type="entry name" value="HAMP"/>
    <property type="match status" value="1"/>
</dbReference>
<dbReference type="CDD" id="cd00082">
    <property type="entry name" value="HisKA"/>
    <property type="match status" value="1"/>
</dbReference>
<keyword evidence="20" id="KW-0464">Manganese</keyword>
<evidence type="ECO:0000256" key="11">
    <source>
        <dbReference type="ARBA" id="ARBA00022777"/>
    </source>
</evidence>
<evidence type="ECO:0000256" key="3">
    <source>
        <dbReference type="ARBA" id="ARBA00001946"/>
    </source>
</evidence>
<keyword evidence="11" id="KW-0418">Kinase</keyword>
<evidence type="ECO:0000256" key="6">
    <source>
        <dbReference type="ARBA" id="ARBA00022475"/>
    </source>
</evidence>
<dbReference type="EMBL" id="WUTW01000003">
    <property type="protein sequence ID" value="MXQ66138.1"/>
    <property type="molecule type" value="Genomic_DNA"/>
</dbReference>
<evidence type="ECO:0000256" key="22">
    <source>
        <dbReference type="ARBA" id="ARBA00041776"/>
    </source>
</evidence>
<dbReference type="RefSeq" id="WP_161104322.1">
    <property type="nucleotide sequence ID" value="NZ_JBHLYI010000004.1"/>
</dbReference>
<dbReference type="PRINTS" id="PR00344">
    <property type="entry name" value="BCTRLSENSOR"/>
</dbReference>
<organism evidence="26 27">
    <name type="scientific">Actinomadura rayongensis</name>
    <dbReference type="NCBI Taxonomy" id="1429076"/>
    <lineage>
        <taxon>Bacteria</taxon>
        <taxon>Bacillati</taxon>
        <taxon>Actinomycetota</taxon>
        <taxon>Actinomycetes</taxon>
        <taxon>Streptosporangiales</taxon>
        <taxon>Thermomonosporaceae</taxon>
        <taxon>Actinomadura</taxon>
    </lineage>
</organism>
<dbReference type="SUPFAM" id="SSF47384">
    <property type="entry name" value="Homodimeric domain of signal transducing histidine kinase"/>
    <property type="match status" value="1"/>
</dbReference>
<keyword evidence="10" id="KW-0547">Nucleotide-binding</keyword>
<dbReference type="GO" id="GO:0005886">
    <property type="term" value="C:plasma membrane"/>
    <property type="evidence" value="ECO:0007669"/>
    <property type="project" value="UniProtKB-SubCell"/>
</dbReference>
<keyword evidence="12" id="KW-0378">Hydrolase</keyword>
<comment type="caution">
    <text evidence="26">The sequence shown here is derived from an EMBL/GenBank/DDBJ whole genome shotgun (WGS) entry which is preliminary data.</text>
</comment>
<evidence type="ECO:0000256" key="21">
    <source>
        <dbReference type="ARBA" id="ARBA00040454"/>
    </source>
</evidence>
<dbReference type="PANTHER" id="PTHR44936">
    <property type="entry name" value="SENSOR PROTEIN CREC"/>
    <property type="match status" value="1"/>
</dbReference>
<dbReference type="InterPro" id="IPR003660">
    <property type="entry name" value="HAMP_dom"/>
</dbReference>
<dbReference type="InterPro" id="IPR036890">
    <property type="entry name" value="HATPase_C_sf"/>
</dbReference>
<evidence type="ECO:0000256" key="16">
    <source>
        <dbReference type="ARBA" id="ARBA00022989"/>
    </source>
</evidence>
<keyword evidence="8" id="KW-0808">Transferase</keyword>
<evidence type="ECO:0000256" key="23">
    <source>
        <dbReference type="SAM" id="Phobius"/>
    </source>
</evidence>
<dbReference type="SMART" id="SM00387">
    <property type="entry name" value="HATPase_c"/>
    <property type="match status" value="1"/>
</dbReference>
<proteinExistence type="predicted"/>
<evidence type="ECO:0000256" key="19">
    <source>
        <dbReference type="ARBA" id="ARBA00023026"/>
    </source>
</evidence>
<gene>
    <name evidence="26" type="ORF">GQ466_19140</name>
</gene>
<dbReference type="InterPro" id="IPR036097">
    <property type="entry name" value="HisK_dim/P_sf"/>
</dbReference>
<dbReference type="Pfam" id="PF00512">
    <property type="entry name" value="HisKA"/>
    <property type="match status" value="1"/>
</dbReference>
<evidence type="ECO:0000259" key="24">
    <source>
        <dbReference type="PROSITE" id="PS50109"/>
    </source>
</evidence>
<dbReference type="PANTHER" id="PTHR44936:SF9">
    <property type="entry name" value="SENSOR PROTEIN CREC"/>
    <property type="match status" value="1"/>
</dbReference>
<evidence type="ECO:0000256" key="15">
    <source>
        <dbReference type="ARBA" id="ARBA00022912"/>
    </source>
</evidence>
<evidence type="ECO:0000256" key="14">
    <source>
        <dbReference type="ARBA" id="ARBA00022842"/>
    </source>
</evidence>
<evidence type="ECO:0000256" key="7">
    <source>
        <dbReference type="ARBA" id="ARBA00022553"/>
    </source>
</evidence>
<evidence type="ECO:0000256" key="12">
    <source>
        <dbReference type="ARBA" id="ARBA00022801"/>
    </source>
</evidence>
<dbReference type="PROSITE" id="PS50109">
    <property type="entry name" value="HIS_KIN"/>
    <property type="match status" value="1"/>
</dbReference>
<comment type="cofactor">
    <cofactor evidence="2">
        <name>Mn(2+)</name>
        <dbReference type="ChEBI" id="CHEBI:29035"/>
    </cofactor>
</comment>
<evidence type="ECO:0000256" key="5">
    <source>
        <dbReference type="ARBA" id="ARBA00012438"/>
    </source>
</evidence>
<keyword evidence="15" id="KW-0904">Protein phosphatase</keyword>
<evidence type="ECO:0000313" key="26">
    <source>
        <dbReference type="EMBL" id="MXQ66138.1"/>
    </source>
</evidence>
<evidence type="ECO:0000256" key="8">
    <source>
        <dbReference type="ARBA" id="ARBA00022679"/>
    </source>
</evidence>
<evidence type="ECO:0000256" key="18">
    <source>
        <dbReference type="ARBA" id="ARBA00023016"/>
    </source>
</evidence>
<dbReference type="PROSITE" id="PS50885">
    <property type="entry name" value="HAMP"/>
    <property type="match status" value="1"/>
</dbReference>
<keyword evidence="6" id="KW-1003">Cell membrane</keyword>
<dbReference type="Gene3D" id="3.30.565.10">
    <property type="entry name" value="Histidine kinase-like ATPase, C-terminal domain"/>
    <property type="match status" value="1"/>
</dbReference>
<keyword evidence="13" id="KW-0067">ATP-binding</keyword>
<dbReference type="GO" id="GO:0005524">
    <property type="term" value="F:ATP binding"/>
    <property type="evidence" value="ECO:0007669"/>
    <property type="project" value="UniProtKB-KW"/>
</dbReference>
<dbReference type="Gene3D" id="1.10.287.130">
    <property type="match status" value="1"/>
</dbReference>
<dbReference type="SMART" id="SM00388">
    <property type="entry name" value="HisKA"/>
    <property type="match status" value="1"/>
</dbReference>
<dbReference type="SUPFAM" id="SSF55874">
    <property type="entry name" value="ATPase domain of HSP90 chaperone/DNA topoisomerase II/histidine kinase"/>
    <property type="match status" value="1"/>
</dbReference>
<keyword evidence="17" id="KW-0902">Two-component regulatory system</keyword>
<evidence type="ECO:0000256" key="9">
    <source>
        <dbReference type="ARBA" id="ARBA00022692"/>
    </source>
</evidence>
<dbReference type="GO" id="GO:0000155">
    <property type="term" value="F:phosphorelay sensor kinase activity"/>
    <property type="evidence" value="ECO:0007669"/>
    <property type="project" value="InterPro"/>
</dbReference>
<evidence type="ECO:0000256" key="1">
    <source>
        <dbReference type="ARBA" id="ARBA00000085"/>
    </source>
</evidence>
<evidence type="ECO:0000256" key="4">
    <source>
        <dbReference type="ARBA" id="ARBA00004651"/>
    </source>
</evidence>
<dbReference type="Pfam" id="PF02518">
    <property type="entry name" value="HATPase_c"/>
    <property type="match status" value="1"/>
</dbReference>
<keyword evidence="9 23" id="KW-0812">Transmembrane</keyword>
<dbReference type="InterPro" id="IPR003594">
    <property type="entry name" value="HATPase_dom"/>
</dbReference>
<comment type="subcellular location">
    <subcellularLocation>
        <location evidence="4">Cell membrane</location>
        <topology evidence="4">Multi-pass membrane protein</topology>
    </subcellularLocation>
</comment>
<evidence type="ECO:0000256" key="2">
    <source>
        <dbReference type="ARBA" id="ARBA00001936"/>
    </source>
</evidence>
<dbReference type="Gene3D" id="6.10.340.10">
    <property type="match status" value="1"/>
</dbReference>
<evidence type="ECO:0000256" key="10">
    <source>
        <dbReference type="ARBA" id="ARBA00022741"/>
    </source>
</evidence>
<feature type="transmembrane region" description="Helical" evidence="23">
    <location>
        <begin position="12"/>
        <end position="40"/>
    </location>
</feature>
<evidence type="ECO:0000256" key="17">
    <source>
        <dbReference type="ARBA" id="ARBA00023012"/>
    </source>
</evidence>
<evidence type="ECO:0000259" key="25">
    <source>
        <dbReference type="PROSITE" id="PS50885"/>
    </source>
</evidence>
<dbReference type="Proteomes" id="UP000431901">
    <property type="component" value="Unassembled WGS sequence"/>
</dbReference>
<dbReference type="PROSITE" id="PS51318">
    <property type="entry name" value="TAT"/>
    <property type="match status" value="1"/>
</dbReference>
<reference evidence="26 27" key="1">
    <citation type="submission" date="2019-12" db="EMBL/GenBank/DDBJ databases">
        <title>Nocardia macrotermitis sp. nov. and Nocardia aurantia sp. nov., isolated from the gut of the fungus growing-termite Macrotermes natalensis.</title>
        <authorList>
            <person name="Christine B."/>
            <person name="Rene B."/>
        </authorList>
    </citation>
    <scope>NUCLEOTIDE SEQUENCE [LARGE SCALE GENOMIC DNA]</scope>
    <source>
        <strain evidence="26 27">DSM 102126</strain>
    </source>
</reference>
<keyword evidence="19" id="KW-0843">Virulence</keyword>
<comment type="cofactor">
    <cofactor evidence="3">
        <name>Mg(2+)</name>
        <dbReference type="ChEBI" id="CHEBI:18420"/>
    </cofactor>
</comment>
<keyword evidence="7" id="KW-0597">Phosphoprotein</keyword>
<keyword evidence="23" id="KW-0472">Membrane</keyword>
<feature type="domain" description="Histidine kinase" evidence="24">
    <location>
        <begin position="230"/>
        <end position="423"/>
    </location>
</feature>
<keyword evidence="18" id="KW-0346">Stress response</keyword>
<protein>
    <recommendedName>
        <fullName evidence="21">Signal transduction histidine-protein kinase/phosphatase MprB</fullName>
        <ecNumber evidence="5">2.7.13.3</ecNumber>
    </recommendedName>
    <alternativeName>
        <fullName evidence="22">Mycobacterial persistence regulator B</fullName>
    </alternativeName>
</protein>
<dbReference type="Pfam" id="PF00672">
    <property type="entry name" value="HAMP"/>
    <property type="match status" value="1"/>
</dbReference>
<dbReference type="InterPro" id="IPR006311">
    <property type="entry name" value="TAT_signal"/>
</dbReference>
<dbReference type="InterPro" id="IPR003661">
    <property type="entry name" value="HisK_dim/P_dom"/>
</dbReference>
<keyword evidence="14" id="KW-0460">Magnesium</keyword>
<dbReference type="OrthoDB" id="5499837at2"/>
<accession>A0A6I4W8Y9</accession>